<dbReference type="InterPro" id="IPR000195">
    <property type="entry name" value="Rab-GAP-TBC_dom"/>
</dbReference>
<keyword evidence="3" id="KW-0206">Cytoskeleton</keyword>
<evidence type="ECO:0000256" key="1">
    <source>
        <dbReference type="ARBA" id="ARBA00004245"/>
    </source>
</evidence>
<dbReference type="PROSITE" id="PS50086">
    <property type="entry name" value="TBC_RABGAP"/>
    <property type="match status" value="1"/>
</dbReference>
<dbReference type="GO" id="GO:0005096">
    <property type="term" value="F:GTPase activator activity"/>
    <property type="evidence" value="ECO:0007669"/>
    <property type="project" value="TreeGrafter"/>
</dbReference>
<dbReference type="SUPFAM" id="SSF47923">
    <property type="entry name" value="Ypt/Rab-GAP domain of gyp1p"/>
    <property type="match status" value="3"/>
</dbReference>
<comment type="similarity">
    <text evidence="5">Belongs to the BUB2 family.</text>
</comment>
<dbReference type="Gene3D" id="1.10.8.270">
    <property type="entry name" value="putative rabgap domain of human tbc1 domain family member 14 like domains"/>
    <property type="match status" value="1"/>
</dbReference>
<dbReference type="Gene3D" id="1.10.472.80">
    <property type="entry name" value="Ypt/Rab-GAP domain of gyp1p, domain 3"/>
    <property type="match status" value="1"/>
</dbReference>
<dbReference type="GO" id="GO:0051301">
    <property type="term" value="P:cell division"/>
    <property type="evidence" value="ECO:0007669"/>
    <property type="project" value="UniProtKB-KW"/>
</dbReference>
<dbReference type="FunFam" id="1.10.8.270:FF:000035">
    <property type="entry name" value="Cell cycle arrest protein BUB2"/>
    <property type="match status" value="1"/>
</dbReference>
<protein>
    <submittedName>
        <fullName evidence="8">Cell division control protein-like protein</fullName>
    </submittedName>
</protein>
<dbReference type="AlphaFoldDB" id="A0A086SYW4"/>
<dbReference type="OrthoDB" id="10263206at2759"/>
<dbReference type="GO" id="GO:0044732">
    <property type="term" value="C:mitotic spindle pole body"/>
    <property type="evidence" value="ECO:0007669"/>
    <property type="project" value="TreeGrafter"/>
</dbReference>
<feature type="compositionally biased region" description="Polar residues" evidence="6">
    <location>
        <begin position="9"/>
        <end position="21"/>
    </location>
</feature>
<feature type="region of interest" description="Disordered" evidence="6">
    <location>
        <begin position="63"/>
        <end position="103"/>
    </location>
</feature>
<dbReference type="GO" id="GO:0031030">
    <property type="term" value="P:negative regulation of septation initiation signaling"/>
    <property type="evidence" value="ECO:0007669"/>
    <property type="project" value="TreeGrafter"/>
</dbReference>
<name>A0A086SYW4_HAPC1</name>
<dbReference type="InterPro" id="IPR035969">
    <property type="entry name" value="Rab-GAP_TBC_sf"/>
</dbReference>
<evidence type="ECO:0000256" key="6">
    <source>
        <dbReference type="SAM" id="MobiDB-lite"/>
    </source>
</evidence>
<evidence type="ECO:0000256" key="2">
    <source>
        <dbReference type="ARBA" id="ARBA00022490"/>
    </source>
</evidence>
<keyword evidence="2" id="KW-0963">Cytoplasm</keyword>
<gene>
    <name evidence="8" type="ORF">ACRE_069780</name>
</gene>
<dbReference type="Proteomes" id="UP000029964">
    <property type="component" value="Unassembled WGS sequence"/>
</dbReference>
<dbReference type="PANTHER" id="PTHR22957">
    <property type="entry name" value="TBC1 DOMAIN FAMILY MEMBER GTPASE-ACTIVATING PROTEIN"/>
    <property type="match status" value="1"/>
</dbReference>
<evidence type="ECO:0000259" key="7">
    <source>
        <dbReference type="PROSITE" id="PS50086"/>
    </source>
</evidence>
<accession>A0A086SYW4</accession>
<keyword evidence="4" id="KW-0131">Cell cycle</keyword>
<evidence type="ECO:0000313" key="9">
    <source>
        <dbReference type="Proteomes" id="UP000029964"/>
    </source>
</evidence>
<proteinExistence type="inferred from homology"/>
<evidence type="ECO:0000256" key="3">
    <source>
        <dbReference type="ARBA" id="ARBA00023212"/>
    </source>
</evidence>
<comment type="subcellular location">
    <subcellularLocation>
        <location evidence="1">Cytoplasm</location>
        <location evidence="1">Cytoskeleton</location>
    </subcellularLocation>
</comment>
<dbReference type="PANTHER" id="PTHR22957:SF263">
    <property type="entry name" value="MITOTIC CHECK POINT PROTEIN BUB2"/>
    <property type="match status" value="1"/>
</dbReference>
<dbReference type="EMBL" id="JPKY01000098">
    <property type="protein sequence ID" value="KFH42296.1"/>
    <property type="molecule type" value="Genomic_DNA"/>
</dbReference>
<comment type="caution">
    <text evidence="8">The sequence shown here is derived from an EMBL/GenBank/DDBJ whole genome shotgun (WGS) entry which is preliminary data.</text>
</comment>
<sequence length="447" mass="48826">MPSPAPDSTIPSLPSSIQHTDLQPPPSPRTHRALRRLQSAHTLGASRNVAAVSSFNQPSLISQQRLREQQHQQHQQQDGNGSPTRGRGASGRARANSDATPPLVHQMNTLTATRRPGSKKPVFSHGHLTLSQIIRDGPADGDYVGALESARWKVIDEGVKSAEDGMSTVRIYVWLILLDAPILSTDDYLALIHRGASPAYSKIRNDTFRTLTTDPLFRRRVSEASLIRLLNAIAWKLHDVKEEERLTLPSTGRSSMARASLASNASESSQGKPEPGVYVQGMNVLAAPFLYAARGEAEAFVAFHSLLTRECPGYIRGAMDGVHRGLALVDKVLAIVDPKLAMYLTAKGLSAEIYAFPSVLTLCACTPPLPEVLRLWDFLFAYGPHLNIVCIVAQLTIMRSQILESPSPNKVLRSFPQLNADLVKSVTIGIIKKIPDDVYGEIVNHTL</sequence>
<dbReference type="Pfam" id="PF00566">
    <property type="entry name" value="RabGAP-TBC"/>
    <property type="match status" value="1"/>
</dbReference>
<feature type="compositionally biased region" description="Low complexity" evidence="6">
    <location>
        <begin position="72"/>
        <end position="99"/>
    </location>
</feature>
<dbReference type="STRING" id="857340.A0A086SYW4"/>
<evidence type="ECO:0000256" key="5">
    <source>
        <dbReference type="ARBA" id="ARBA00061049"/>
    </source>
</evidence>
<dbReference type="HOGENOM" id="CLU_029367_3_0_1"/>
<feature type="region of interest" description="Disordered" evidence="6">
    <location>
        <begin position="1"/>
        <end position="42"/>
    </location>
</feature>
<keyword evidence="9" id="KW-1185">Reference proteome</keyword>
<reference evidence="9" key="1">
    <citation type="journal article" date="2014" name="Genome Announc.">
        <title>Genome sequence and annotation of Acremonium chrysogenum, producer of the beta-lactam antibiotic cephalosporin C.</title>
        <authorList>
            <person name="Terfehr D."/>
            <person name="Dahlmann T.A."/>
            <person name="Specht T."/>
            <person name="Zadra I."/>
            <person name="Kuernsteiner H."/>
            <person name="Kueck U."/>
        </authorList>
    </citation>
    <scope>NUCLEOTIDE SEQUENCE [LARGE SCALE GENOMIC DNA]</scope>
    <source>
        <strain evidence="9">ATCC 11550 / CBS 779.69 / DSM 880 / IAM 14645 / JCM 23072 / IMI 49137</strain>
    </source>
</reference>
<feature type="domain" description="Rab-GAP TBC" evidence="7">
    <location>
        <begin position="164"/>
        <end position="383"/>
    </location>
</feature>
<dbReference type="GO" id="GO:1990334">
    <property type="term" value="C:Bfa1-Bub2 complex"/>
    <property type="evidence" value="ECO:0007669"/>
    <property type="project" value="UniProtKB-ARBA"/>
</dbReference>
<evidence type="ECO:0000313" key="8">
    <source>
        <dbReference type="EMBL" id="KFH42296.1"/>
    </source>
</evidence>
<dbReference type="SMART" id="SM00164">
    <property type="entry name" value="TBC"/>
    <property type="match status" value="1"/>
</dbReference>
<organism evidence="8 9">
    <name type="scientific">Hapsidospora chrysogenum (strain ATCC 11550 / CBS 779.69 / DSM 880 / IAM 14645 / JCM 23072 / IMI 49137)</name>
    <name type="common">Acremonium chrysogenum</name>
    <dbReference type="NCBI Taxonomy" id="857340"/>
    <lineage>
        <taxon>Eukaryota</taxon>
        <taxon>Fungi</taxon>
        <taxon>Dikarya</taxon>
        <taxon>Ascomycota</taxon>
        <taxon>Pezizomycotina</taxon>
        <taxon>Sordariomycetes</taxon>
        <taxon>Hypocreomycetidae</taxon>
        <taxon>Hypocreales</taxon>
        <taxon>Bionectriaceae</taxon>
        <taxon>Hapsidospora</taxon>
    </lineage>
</organism>
<dbReference type="FunFam" id="1.10.472.80:FF:000026">
    <property type="entry name" value="Mitotic check point protein (Bub2)"/>
    <property type="match status" value="1"/>
</dbReference>
<keyword evidence="8" id="KW-0132">Cell division</keyword>
<evidence type="ECO:0000256" key="4">
    <source>
        <dbReference type="ARBA" id="ARBA00023306"/>
    </source>
</evidence>